<proteinExistence type="predicted"/>
<organism evidence="3 4">
    <name type="scientific">Mucilaginibacter conchicola</name>
    <dbReference type="NCBI Taxonomy" id="2303333"/>
    <lineage>
        <taxon>Bacteria</taxon>
        <taxon>Pseudomonadati</taxon>
        <taxon>Bacteroidota</taxon>
        <taxon>Sphingobacteriia</taxon>
        <taxon>Sphingobacteriales</taxon>
        <taxon>Sphingobacteriaceae</taxon>
        <taxon>Mucilaginibacter</taxon>
    </lineage>
</organism>
<dbReference type="RefSeq" id="WP_117390407.1">
    <property type="nucleotide sequence ID" value="NZ_QWDC01000001.1"/>
</dbReference>
<dbReference type="Pfam" id="PF00534">
    <property type="entry name" value="Glycos_transf_1"/>
    <property type="match status" value="1"/>
</dbReference>
<accession>A0A372NYV7</accession>
<dbReference type="OrthoDB" id="9811239at2"/>
<gene>
    <name evidence="3" type="ORF">D0C36_04765</name>
</gene>
<dbReference type="Gene3D" id="3.40.50.2000">
    <property type="entry name" value="Glycogen Phosphorylase B"/>
    <property type="match status" value="2"/>
</dbReference>
<evidence type="ECO:0000256" key="1">
    <source>
        <dbReference type="SAM" id="Phobius"/>
    </source>
</evidence>
<dbReference type="CDD" id="cd03801">
    <property type="entry name" value="GT4_PimA-like"/>
    <property type="match status" value="1"/>
</dbReference>
<dbReference type="PANTHER" id="PTHR45947:SF3">
    <property type="entry name" value="SULFOQUINOVOSYL TRANSFERASE SQD2"/>
    <property type="match status" value="1"/>
</dbReference>
<name>A0A372NYV7_9SPHI</name>
<keyword evidence="1" id="KW-0812">Transmembrane</keyword>
<evidence type="ECO:0000313" key="3">
    <source>
        <dbReference type="EMBL" id="RFZ94849.1"/>
    </source>
</evidence>
<keyword evidence="1" id="KW-1133">Transmembrane helix</keyword>
<comment type="caution">
    <text evidence="3">The sequence shown here is derived from an EMBL/GenBank/DDBJ whole genome shotgun (WGS) entry which is preliminary data.</text>
</comment>
<dbReference type="SUPFAM" id="SSF53756">
    <property type="entry name" value="UDP-Glycosyltransferase/glycogen phosphorylase"/>
    <property type="match status" value="1"/>
</dbReference>
<dbReference type="InterPro" id="IPR050194">
    <property type="entry name" value="Glycosyltransferase_grp1"/>
</dbReference>
<dbReference type="PANTHER" id="PTHR45947">
    <property type="entry name" value="SULFOQUINOVOSYL TRANSFERASE SQD2"/>
    <property type="match status" value="1"/>
</dbReference>
<evidence type="ECO:0000313" key="4">
    <source>
        <dbReference type="Proteomes" id="UP000264217"/>
    </source>
</evidence>
<keyword evidence="3" id="KW-0808">Transferase</keyword>
<sequence>MKVVILGNDLKAYWKGRIGYLYAFFAANNIELFAIEIFGQGSPYAFDKANEKDNYWKLIFPDRRSDQLTKKQITKGVFHHLDKLKPDVIISSSIVFYAGALGLRWAKKNNKKFIMFDDMKVVQVKRNFLVQSVKNLITSQVDGFWFPTEKYYADYCYYHNKDIEFIYGLNCVDNQKFKTKGQKKLNHNTLICVARLVPVKNLERLLMAWQLVEEKHPHYLLKIIGDGPLLDNLTTLKQSLQLKNVEFLGAVDNSAVIEHYFNADALVLPSLTESWGLVVNEAMSASLPVILSDTVNAAESLLEEGGNGFSFDPLDVSKIAGSIQRFVHLDEDEKARMSDRSLQIIEEMSYKQMGDQLLDGIIKVKSKPGKSSLLSSMVINYWAGGNNIAGWDTLKT</sequence>
<reference evidence="3 4" key="1">
    <citation type="submission" date="2018-08" db="EMBL/GenBank/DDBJ databases">
        <title>Mucilaginibacter sp. MYSH2.</title>
        <authorList>
            <person name="Seo T."/>
        </authorList>
    </citation>
    <scope>NUCLEOTIDE SEQUENCE [LARGE SCALE GENOMIC DNA]</scope>
    <source>
        <strain evidence="3 4">MYSH2</strain>
    </source>
</reference>
<feature type="transmembrane region" description="Helical" evidence="1">
    <location>
        <begin position="88"/>
        <end position="106"/>
    </location>
</feature>
<keyword evidence="4" id="KW-1185">Reference proteome</keyword>
<protein>
    <submittedName>
        <fullName evidence="3">Glycosyltransferase</fullName>
    </submittedName>
</protein>
<feature type="domain" description="Glycosyl transferase family 1" evidence="2">
    <location>
        <begin position="175"/>
        <end position="338"/>
    </location>
</feature>
<dbReference type="Proteomes" id="UP000264217">
    <property type="component" value="Unassembled WGS sequence"/>
</dbReference>
<dbReference type="GO" id="GO:0016757">
    <property type="term" value="F:glycosyltransferase activity"/>
    <property type="evidence" value="ECO:0007669"/>
    <property type="project" value="InterPro"/>
</dbReference>
<keyword evidence="1" id="KW-0472">Membrane</keyword>
<evidence type="ECO:0000259" key="2">
    <source>
        <dbReference type="Pfam" id="PF00534"/>
    </source>
</evidence>
<feature type="transmembrane region" description="Helical" evidence="1">
    <location>
        <begin position="20"/>
        <end position="39"/>
    </location>
</feature>
<dbReference type="EMBL" id="QWDC01000001">
    <property type="protein sequence ID" value="RFZ94849.1"/>
    <property type="molecule type" value="Genomic_DNA"/>
</dbReference>
<dbReference type="InterPro" id="IPR001296">
    <property type="entry name" value="Glyco_trans_1"/>
</dbReference>
<dbReference type="AlphaFoldDB" id="A0A372NYV7"/>